<dbReference type="GO" id="GO:0007163">
    <property type="term" value="P:establishment or maintenance of cell polarity"/>
    <property type="evidence" value="ECO:0007669"/>
    <property type="project" value="TreeGrafter"/>
</dbReference>
<protein>
    <submittedName>
        <fullName evidence="8">Uncharacterized protein</fullName>
    </submittedName>
</protein>
<gene>
    <name evidence="8" type="ORF">MKW98_028792</name>
</gene>
<dbReference type="InterPro" id="IPR010431">
    <property type="entry name" value="Fascin"/>
</dbReference>
<dbReference type="AlphaFoldDB" id="A0AAD4XAV3"/>
<proteinExistence type="inferred from homology"/>
<reference evidence="8" key="1">
    <citation type="submission" date="2022-04" db="EMBL/GenBank/DDBJ databases">
        <title>A functionally conserved STORR gene fusion in Papaver species that diverged 16.8 million years ago.</title>
        <authorList>
            <person name="Catania T."/>
        </authorList>
    </citation>
    <scope>NUCLEOTIDE SEQUENCE</scope>
    <source>
        <strain evidence="8">S-188037</strain>
    </source>
</reference>
<keyword evidence="3 4" id="KW-0326">Glycosidase</keyword>
<evidence type="ECO:0000256" key="5">
    <source>
        <dbReference type="SAM" id="MobiDB-lite"/>
    </source>
</evidence>
<dbReference type="GO" id="GO:0016477">
    <property type="term" value="P:cell migration"/>
    <property type="evidence" value="ECO:0007669"/>
    <property type="project" value="TreeGrafter"/>
</dbReference>
<dbReference type="SUPFAM" id="SSF51445">
    <property type="entry name" value="(Trans)glycosidases"/>
    <property type="match status" value="1"/>
</dbReference>
<evidence type="ECO:0000256" key="1">
    <source>
        <dbReference type="ARBA" id="ARBA00005641"/>
    </source>
</evidence>
<dbReference type="Gene3D" id="2.80.10.50">
    <property type="match status" value="1"/>
</dbReference>
<evidence type="ECO:0000313" key="9">
    <source>
        <dbReference type="Proteomes" id="UP001202328"/>
    </source>
</evidence>
<dbReference type="Gene3D" id="3.20.20.80">
    <property type="entry name" value="Glycosidases"/>
    <property type="match status" value="1"/>
</dbReference>
<dbReference type="PANTHER" id="PTHR10551:SF9">
    <property type="entry name" value="FASCIN-2"/>
    <property type="match status" value="1"/>
</dbReference>
<dbReference type="EMBL" id="JAJJMB010012264">
    <property type="protein sequence ID" value="KAI3879225.1"/>
    <property type="molecule type" value="Genomic_DNA"/>
</dbReference>
<sequence length="564" mass="62920">MVGVNTDDNDHQVNVSDVDSSSSSSSSLRIELDQLKAKLSLSNHFGSWVASDIDSSSSSSSLRIELDQLKEKICLLGPGVDKLNGGKVKGVNLGNWLVIEGWMKPSLFQGIPEGDMLDGTKVRFKSLSTNKYVCAEEGGGSGIVTVDREKASAWETFRLWRVSQSEFQFRTYNGQFLSCAREGAIVSTTSNYPSLTETFSIVRSSNDRVHIKLSSGKYLQVYSGNELRADYLGISGWEDNAATFEMTFDGENMGGEYQLANGYGYEKAKQVLNEHRRSYITQADFQFLSKNGINTMRIPVGWWIAQDPNPPAPYIGGSLAALDNAFKWAQEYNLKCIIDLHAVNGSQNGWDHSAGRDGSVEWPKSNEHIQQSLDAIEFLASKYGSNPALLGIQLLNEPKAPEVPLNTLLDYYSKGYNIVRKYSATAYVIMCQLIGADPSELYHSIANMGLSNIVVDIHFYNLYQSKFDTMNPAENIQFIKDSRKAQVDSLNTANRNGPLVFIGEWVNEWSFRGGSQENYQDFGRAQLDVYGSASFGWAYWSLKNVHDHWDLGWNIKNKSCSYKV</sequence>
<dbReference type="GO" id="GO:0004553">
    <property type="term" value="F:hydrolase activity, hydrolyzing O-glycosyl compounds"/>
    <property type="evidence" value="ECO:0007669"/>
    <property type="project" value="InterPro"/>
</dbReference>
<comment type="similarity">
    <text evidence="1 4">Belongs to the glycosyl hydrolase 5 (cellulase A) family.</text>
</comment>
<organism evidence="8 9">
    <name type="scientific">Papaver atlanticum</name>
    <dbReference type="NCBI Taxonomy" id="357466"/>
    <lineage>
        <taxon>Eukaryota</taxon>
        <taxon>Viridiplantae</taxon>
        <taxon>Streptophyta</taxon>
        <taxon>Embryophyta</taxon>
        <taxon>Tracheophyta</taxon>
        <taxon>Spermatophyta</taxon>
        <taxon>Magnoliopsida</taxon>
        <taxon>Ranunculales</taxon>
        <taxon>Papaveraceae</taxon>
        <taxon>Papaveroideae</taxon>
        <taxon>Papaver</taxon>
    </lineage>
</organism>
<dbReference type="Proteomes" id="UP001202328">
    <property type="component" value="Unassembled WGS sequence"/>
</dbReference>
<feature type="region of interest" description="Disordered" evidence="5">
    <location>
        <begin position="1"/>
        <end position="24"/>
    </location>
</feature>
<comment type="caution">
    <text evidence="8">The sequence shown here is derived from an EMBL/GenBank/DDBJ whole genome shotgun (WGS) entry which is preliminary data.</text>
</comment>
<evidence type="ECO:0000256" key="3">
    <source>
        <dbReference type="ARBA" id="ARBA00023295"/>
    </source>
</evidence>
<dbReference type="Pfam" id="PF25490">
    <property type="entry name" value="DUF7910"/>
    <property type="match status" value="1"/>
</dbReference>
<evidence type="ECO:0000256" key="4">
    <source>
        <dbReference type="RuleBase" id="RU361153"/>
    </source>
</evidence>
<evidence type="ECO:0000259" key="7">
    <source>
        <dbReference type="Pfam" id="PF25490"/>
    </source>
</evidence>
<dbReference type="GO" id="GO:0051015">
    <property type="term" value="F:actin filament binding"/>
    <property type="evidence" value="ECO:0007669"/>
    <property type="project" value="InterPro"/>
</dbReference>
<dbReference type="GO" id="GO:0015629">
    <property type="term" value="C:actin cytoskeleton"/>
    <property type="evidence" value="ECO:0007669"/>
    <property type="project" value="TreeGrafter"/>
</dbReference>
<dbReference type="InterPro" id="IPR008999">
    <property type="entry name" value="Actin-crosslinking"/>
</dbReference>
<feature type="domain" description="DUF7910" evidence="7">
    <location>
        <begin position="114"/>
        <end position="247"/>
    </location>
</feature>
<dbReference type="Pfam" id="PF00150">
    <property type="entry name" value="Cellulase"/>
    <property type="match status" value="1"/>
</dbReference>
<dbReference type="InterPro" id="IPR001547">
    <property type="entry name" value="Glyco_hydro_5"/>
</dbReference>
<evidence type="ECO:0000313" key="8">
    <source>
        <dbReference type="EMBL" id="KAI3879225.1"/>
    </source>
</evidence>
<dbReference type="PANTHER" id="PTHR10551">
    <property type="entry name" value="FASCIN"/>
    <property type="match status" value="1"/>
</dbReference>
<evidence type="ECO:0000259" key="6">
    <source>
        <dbReference type="Pfam" id="PF00150"/>
    </source>
</evidence>
<keyword evidence="9" id="KW-1185">Reference proteome</keyword>
<dbReference type="GO" id="GO:0005737">
    <property type="term" value="C:cytoplasm"/>
    <property type="evidence" value="ECO:0007669"/>
    <property type="project" value="TreeGrafter"/>
</dbReference>
<accession>A0AAD4XAV3</accession>
<feature type="compositionally biased region" description="Low complexity" evidence="5">
    <location>
        <begin position="15"/>
        <end position="24"/>
    </location>
</feature>
<dbReference type="CDD" id="cd00257">
    <property type="entry name" value="beta-trefoil_FSCN-like"/>
    <property type="match status" value="1"/>
</dbReference>
<feature type="domain" description="Glycoside hydrolase family 5" evidence="6">
    <location>
        <begin position="277"/>
        <end position="544"/>
    </location>
</feature>
<dbReference type="InterPro" id="IPR057232">
    <property type="entry name" value="DUF7910"/>
</dbReference>
<keyword evidence="2 4" id="KW-0378">Hydrolase</keyword>
<dbReference type="GO" id="GO:0051017">
    <property type="term" value="P:actin filament bundle assembly"/>
    <property type="evidence" value="ECO:0007669"/>
    <property type="project" value="TreeGrafter"/>
</dbReference>
<name>A0AAD4XAV3_9MAGN</name>
<dbReference type="InterPro" id="IPR017853">
    <property type="entry name" value="GH"/>
</dbReference>
<evidence type="ECO:0000256" key="2">
    <source>
        <dbReference type="ARBA" id="ARBA00022801"/>
    </source>
</evidence>
<dbReference type="SUPFAM" id="SSF50405">
    <property type="entry name" value="Actin-crosslinking proteins"/>
    <property type="match status" value="1"/>
</dbReference>
<dbReference type="GO" id="GO:0000272">
    <property type="term" value="P:polysaccharide catabolic process"/>
    <property type="evidence" value="ECO:0007669"/>
    <property type="project" value="InterPro"/>
</dbReference>